<keyword evidence="3" id="KW-0560">Oxidoreductase</keyword>
<dbReference type="Proteomes" id="UP000219546">
    <property type="component" value="Unassembled WGS sequence"/>
</dbReference>
<dbReference type="Pfam" id="PF00465">
    <property type="entry name" value="Fe-ADH"/>
    <property type="match status" value="1"/>
</dbReference>
<feature type="domain" description="Alcohol dehydrogenase iron-type/glycerol dehydrogenase GldA" evidence="6">
    <location>
        <begin position="7"/>
        <end position="153"/>
    </location>
</feature>
<dbReference type="PANTHER" id="PTHR43616">
    <property type="entry name" value="GLYCEROL DEHYDROGENASE"/>
    <property type="match status" value="1"/>
</dbReference>
<evidence type="ECO:0000313" key="7">
    <source>
        <dbReference type="EMBL" id="SNX70691.1"/>
    </source>
</evidence>
<feature type="binding site" evidence="5">
    <location>
        <position position="131"/>
    </location>
    <ligand>
        <name>NAD(+)</name>
        <dbReference type="ChEBI" id="CHEBI:57540"/>
    </ligand>
</feature>
<dbReference type="EMBL" id="OAOP01000004">
    <property type="protein sequence ID" value="SNX70691.1"/>
    <property type="molecule type" value="Genomic_DNA"/>
</dbReference>
<accession>A0A285CT18</accession>
<evidence type="ECO:0000256" key="5">
    <source>
        <dbReference type="PIRSR" id="PIRSR000112-3"/>
    </source>
</evidence>
<dbReference type="SUPFAM" id="SSF56796">
    <property type="entry name" value="Dehydroquinate synthase-like"/>
    <property type="match status" value="1"/>
</dbReference>
<dbReference type="Gene3D" id="1.20.1090.10">
    <property type="entry name" value="Dehydroquinate synthase-like - alpha domain"/>
    <property type="match status" value="1"/>
</dbReference>
<feature type="binding site" evidence="4">
    <location>
        <position position="271"/>
    </location>
    <ligand>
        <name>glycerol</name>
        <dbReference type="ChEBI" id="CHEBI:17754"/>
    </ligand>
</feature>
<keyword evidence="8" id="KW-1185">Reference proteome</keyword>
<dbReference type="GO" id="GO:0046872">
    <property type="term" value="F:metal ion binding"/>
    <property type="evidence" value="ECO:0007669"/>
    <property type="project" value="UniProtKB-KW"/>
</dbReference>
<feature type="binding site" evidence="5">
    <location>
        <position position="125"/>
    </location>
    <ligand>
        <name>NAD(+)</name>
        <dbReference type="ChEBI" id="CHEBI:57540"/>
    </ligand>
</feature>
<sequence length="364" mass="39484">MKVVTGPGQYVREANVLEKIGLYVKEFGQSALLIGGETALSVAKPKIIKSLETNELPLLEPIPFSGECSWSEINRLVEIVHKFKPDVLIGIGGGKALDTVKAVAYAVKLPLIAVPTIAATCAAATPISILYYDEGIFIEISRKAKAPNVVLVDMEIIQSAPYRFLVAGIGDTLAKWFESRASVQKVKPNARNQSAVRLANGIFQLLLEEGEAAIEAVKQGTENSSLEDVVDSIILISGSVSGYGGDDCRTAAAHAIYSGLTIFPEVHDTYHGEIVAYGILAQLCLEEKPIKEITDLISFYQKVKLPYQLLQMGIQTLSPEQWKQLGEVSVTIEDMANMPFVVTPSMVIKAIQQVEEIGKLVNVQ</sequence>
<dbReference type="AlphaFoldDB" id="A0A285CT18"/>
<feature type="binding site" evidence="4">
    <location>
        <position position="171"/>
    </location>
    <ligand>
        <name>glycerol</name>
        <dbReference type="ChEBI" id="CHEBI:17754"/>
    </ligand>
</feature>
<evidence type="ECO:0000256" key="4">
    <source>
        <dbReference type="PIRSR" id="PIRSR000112-1"/>
    </source>
</evidence>
<comment type="cofactor">
    <cofactor evidence="4">
        <name>Zn(2+)</name>
        <dbReference type="ChEBI" id="CHEBI:29105"/>
    </cofactor>
    <text evidence="4">Binds 1 zinc ion per subunit.</text>
</comment>
<dbReference type="NCBIfam" id="NF006941">
    <property type="entry name" value="PRK09423.1"/>
    <property type="match status" value="1"/>
</dbReference>
<evidence type="ECO:0000256" key="3">
    <source>
        <dbReference type="ARBA" id="ARBA00023002"/>
    </source>
</evidence>
<dbReference type="GO" id="GO:0016614">
    <property type="term" value="F:oxidoreductase activity, acting on CH-OH group of donors"/>
    <property type="evidence" value="ECO:0007669"/>
    <property type="project" value="InterPro"/>
</dbReference>
<evidence type="ECO:0000259" key="6">
    <source>
        <dbReference type="Pfam" id="PF00465"/>
    </source>
</evidence>
<feature type="binding site" evidence="5">
    <location>
        <begin position="94"/>
        <end position="98"/>
    </location>
    <ligand>
        <name>NAD(+)</name>
        <dbReference type="ChEBI" id="CHEBI:57540"/>
    </ligand>
</feature>
<dbReference type="OrthoDB" id="5198708at2"/>
<comment type="similarity">
    <text evidence="1">Belongs to the iron-containing alcohol dehydrogenase family.</text>
</comment>
<protein>
    <submittedName>
        <fullName evidence="7">Glycerol 2-dehydrogenase (NAD+)</fullName>
    </submittedName>
</protein>
<evidence type="ECO:0000256" key="2">
    <source>
        <dbReference type="ARBA" id="ARBA00022723"/>
    </source>
</evidence>
<dbReference type="InterPro" id="IPR018211">
    <property type="entry name" value="ADH_Fe_CS"/>
</dbReference>
<dbReference type="CDD" id="cd08550">
    <property type="entry name" value="GlyDH-like"/>
    <property type="match status" value="1"/>
</dbReference>
<feature type="binding site" evidence="4">
    <location>
        <position position="254"/>
    </location>
    <ligand>
        <name>glycerol</name>
        <dbReference type="ChEBI" id="CHEBI:17754"/>
    </ligand>
</feature>
<evidence type="ECO:0000313" key="8">
    <source>
        <dbReference type="Proteomes" id="UP000219546"/>
    </source>
</evidence>
<evidence type="ECO:0000256" key="1">
    <source>
        <dbReference type="ARBA" id="ARBA00007358"/>
    </source>
</evidence>
<dbReference type="PIRSF" id="PIRSF000112">
    <property type="entry name" value="Glycerol_dehydrogenase"/>
    <property type="match status" value="1"/>
</dbReference>
<dbReference type="Gene3D" id="3.40.50.1970">
    <property type="match status" value="1"/>
</dbReference>
<dbReference type="PROSITE" id="PS00913">
    <property type="entry name" value="ADH_IRON_1"/>
    <property type="match status" value="1"/>
</dbReference>
<name>A0A285CT18_9BACI</name>
<keyword evidence="2 4" id="KW-0479">Metal-binding</keyword>
<dbReference type="RefSeq" id="WP_097158650.1">
    <property type="nucleotide sequence ID" value="NZ_JBEPMQ010000006.1"/>
</dbReference>
<dbReference type="InterPro" id="IPR001670">
    <property type="entry name" value="ADH_Fe/GldA"/>
</dbReference>
<dbReference type="InterPro" id="IPR016205">
    <property type="entry name" value="Glycerol_DH"/>
</dbReference>
<gene>
    <name evidence="7" type="ORF">SAMN05877753_104258</name>
</gene>
<keyword evidence="5" id="KW-0520">NAD</keyword>
<reference evidence="7 8" key="1">
    <citation type="submission" date="2017-08" db="EMBL/GenBank/DDBJ databases">
        <authorList>
            <person name="de Groot N.N."/>
        </authorList>
    </citation>
    <scope>NUCLEOTIDE SEQUENCE [LARGE SCALE GENOMIC DNA]</scope>
    <source>
        <strain evidence="7 8">JC228</strain>
    </source>
</reference>
<keyword evidence="4" id="KW-0862">Zinc</keyword>
<proteinExistence type="inferred from homology"/>
<organism evidence="7 8">
    <name type="scientific">Bacillus oleivorans</name>
    <dbReference type="NCBI Taxonomy" id="1448271"/>
    <lineage>
        <taxon>Bacteria</taxon>
        <taxon>Bacillati</taxon>
        <taxon>Bacillota</taxon>
        <taxon>Bacilli</taxon>
        <taxon>Bacillales</taxon>
        <taxon>Bacillaceae</taxon>
        <taxon>Bacillus</taxon>
    </lineage>
</organism>
<dbReference type="PANTHER" id="PTHR43616:SF3">
    <property type="entry name" value="HYDROXYCARBOXYLATE DEHYDROGENASE A"/>
    <property type="match status" value="1"/>
</dbReference>